<reference evidence="2 3" key="1">
    <citation type="journal article" date="2013" name="Proc. Natl. Acad. Sci. U.S.A.">
        <title>The king cobra genome reveals dynamic gene evolution and adaptation in the snake venom system.</title>
        <authorList>
            <person name="Vonk F.J."/>
            <person name="Casewell N.R."/>
            <person name="Henkel C.V."/>
            <person name="Heimberg A.M."/>
            <person name="Jansen H.J."/>
            <person name="McCleary R.J."/>
            <person name="Kerkkamp H.M."/>
            <person name="Vos R.A."/>
            <person name="Guerreiro I."/>
            <person name="Calvete J.J."/>
            <person name="Wuster W."/>
            <person name="Woods A.E."/>
            <person name="Logan J.M."/>
            <person name="Harrison R.A."/>
            <person name="Castoe T.A."/>
            <person name="de Koning A.P."/>
            <person name="Pollock D.D."/>
            <person name="Yandell M."/>
            <person name="Calderon D."/>
            <person name="Renjifo C."/>
            <person name="Currier R.B."/>
            <person name="Salgado D."/>
            <person name="Pla D."/>
            <person name="Sanz L."/>
            <person name="Hyder A.S."/>
            <person name="Ribeiro J.M."/>
            <person name="Arntzen J.W."/>
            <person name="van den Thillart G.E."/>
            <person name="Boetzer M."/>
            <person name="Pirovano W."/>
            <person name="Dirks R.P."/>
            <person name="Spaink H.P."/>
            <person name="Duboule D."/>
            <person name="McGlinn E."/>
            <person name="Kini R.M."/>
            <person name="Richardson M.K."/>
        </authorList>
    </citation>
    <scope>NUCLEOTIDE SEQUENCE</scope>
    <source>
        <tissue evidence="2">Blood</tissue>
    </source>
</reference>
<protein>
    <submittedName>
        <fullName evidence="2">Uncharacterized protein</fullName>
    </submittedName>
</protein>
<organism evidence="2 3">
    <name type="scientific">Ophiophagus hannah</name>
    <name type="common">King cobra</name>
    <name type="synonym">Naja hannah</name>
    <dbReference type="NCBI Taxonomy" id="8665"/>
    <lineage>
        <taxon>Eukaryota</taxon>
        <taxon>Metazoa</taxon>
        <taxon>Chordata</taxon>
        <taxon>Craniata</taxon>
        <taxon>Vertebrata</taxon>
        <taxon>Euteleostomi</taxon>
        <taxon>Lepidosauria</taxon>
        <taxon>Squamata</taxon>
        <taxon>Bifurcata</taxon>
        <taxon>Unidentata</taxon>
        <taxon>Episquamata</taxon>
        <taxon>Toxicofera</taxon>
        <taxon>Serpentes</taxon>
        <taxon>Colubroidea</taxon>
        <taxon>Elapidae</taxon>
        <taxon>Elapinae</taxon>
        <taxon>Ophiophagus</taxon>
    </lineage>
</organism>
<feature type="non-terminal residue" evidence="2">
    <location>
        <position position="557"/>
    </location>
</feature>
<feature type="region of interest" description="Disordered" evidence="1">
    <location>
        <begin position="18"/>
        <end position="63"/>
    </location>
</feature>
<evidence type="ECO:0000313" key="2">
    <source>
        <dbReference type="EMBL" id="ETE65297.1"/>
    </source>
</evidence>
<gene>
    <name evidence="2" type="ORF">L345_08923</name>
</gene>
<feature type="non-terminal residue" evidence="2">
    <location>
        <position position="1"/>
    </location>
</feature>
<sequence length="557" mass="61734">MGTILTCLQVQNLVGDRQVGDPTTLEDLERDDREPSIVEELLPPPPKRARPVPEPYNSEEEEEAVPAHLETIIAKAIRREVKFRALLFKAKKTAKLGPGADVGETEGDGTKWYFEEVHLINLYHCAPLMLNNPNDNSTPFPPFLPDRLWILSGHQILCRPMEKINQTGQEFQLHLANQVGLVGQVNQDLPENKAQHMGLGMRIAKLTVLISPAMQPRPPNPKISKKTHCANMQGGMWMRYRRGKGERSTYRSAQNSRETWQALQRSKAKTQRPNYFKSDRPWVLVGLEGLVDHLYPVDKKYQASLLLQVLLPGLAALEFQASQAPLTGQGFLLAPALRWHVLILQEEEITWPGGPTCPGMPGTPDGPGGPGGDIKDLVAVLEIPVGQLLQEDLALHDYLASPKLLGCASAILTRGPFSPGFPIRPGSPYGKKKEHDCYLNARGQCFSILIVSFTSSTSGSIARKTAANPSSAAMSSALPRWMIHRGHWQAPLPPLTDCLNLAQRKHYVILHWSQGDAVVHDWLLPSPLLESGFLQSPQKGNLEEILHVNYSLEIVQS</sequence>
<dbReference type="AlphaFoldDB" id="V8NUS0"/>
<dbReference type="EMBL" id="AZIM01001925">
    <property type="protein sequence ID" value="ETE65297.1"/>
    <property type="molecule type" value="Genomic_DNA"/>
</dbReference>
<evidence type="ECO:0000313" key="3">
    <source>
        <dbReference type="Proteomes" id="UP000018936"/>
    </source>
</evidence>
<comment type="caution">
    <text evidence="2">The sequence shown here is derived from an EMBL/GenBank/DDBJ whole genome shotgun (WGS) entry which is preliminary data.</text>
</comment>
<proteinExistence type="predicted"/>
<name>V8NUS0_OPHHA</name>
<accession>V8NUS0</accession>
<keyword evidence="3" id="KW-1185">Reference proteome</keyword>
<dbReference type="Proteomes" id="UP000018936">
    <property type="component" value="Unassembled WGS sequence"/>
</dbReference>
<evidence type="ECO:0000256" key="1">
    <source>
        <dbReference type="SAM" id="MobiDB-lite"/>
    </source>
</evidence>